<keyword evidence="3" id="KW-1185">Reference proteome</keyword>
<evidence type="ECO:0000313" key="3">
    <source>
        <dbReference type="Proteomes" id="UP000008674"/>
    </source>
</evidence>
<evidence type="ECO:0000256" key="1">
    <source>
        <dbReference type="ARBA" id="ARBA00007068"/>
    </source>
</evidence>
<dbReference type="Pfam" id="PF03576">
    <property type="entry name" value="Peptidase_S58"/>
    <property type="match status" value="1"/>
</dbReference>
<dbReference type="InterPro" id="IPR005321">
    <property type="entry name" value="Peptidase_S58_DmpA"/>
</dbReference>
<proteinExistence type="inferred from homology"/>
<dbReference type="EMBL" id="CP000159">
    <property type="protein sequence ID" value="ABC45531.1"/>
    <property type="molecule type" value="Genomic_DNA"/>
</dbReference>
<dbReference type="EnsemblBacteria" id="ABC45531">
    <property type="protein sequence ID" value="ABC45531"/>
    <property type="gene ID" value="SRU_1933"/>
</dbReference>
<dbReference type="OrthoDB" id="9770388at2"/>
<organism evidence="2 3">
    <name type="scientific">Salinibacter ruber (strain DSM 13855 / M31)</name>
    <dbReference type="NCBI Taxonomy" id="309807"/>
    <lineage>
        <taxon>Bacteria</taxon>
        <taxon>Pseudomonadati</taxon>
        <taxon>Rhodothermota</taxon>
        <taxon>Rhodothermia</taxon>
        <taxon>Rhodothermales</taxon>
        <taxon>Salinibacteraceae</taxon>
        <taxon>Salinibacter</taxon>
    </lineage>
</organism>
<dbReference type="PANTHER" id="PTHR36512">
    <property type="entry name" value="D-AMINOPEPTIDASE"/>
    <property type="match status" value="1"/>
</dbReference>
<dbReference type="STRING" id="309807.SRU_1933"/>
<dbReference type="PATRIC" id="fig|309807.25.peg.2002"/>
<gene>
    <name evidence="2" type="ordered locus">SRU_1933</name>
</gene>
<dbReference type="GO" id="GO:0004177">
    <property type="term" value="F:aminopeptidase activity"/>
    <property type="evidence" value="ECO:0007669"/>
    <property type="project" value="TreeGrafter"/>
</dbReference>
<protein>
    <submittedName>
        <fullName evidence="2">Peptidase family T4</fullName>
    </submittedName>
</protein>
<dbReference type="SUPFAM" id="SSF56266">
    <property type="entry name" value="DmpA/ArgJ-like"/>
    <property type="match status" value="1"/>
</dbReference>
<dbReference type="CDD" id="cd02253">
    <property type="entry name" value="DmpA"/>
    <property type="match status" value="1"/>
</dbReference>
<dbReference type="HOGENOM" id="CLU_024709_0_0_10"/>
<dbReference type="eggNOG" id="COG3191">
    <property type="taxonomic scope" value="Bacteria"/>
</dbReference>
<dbReference type="AlphaFoldDB" id="Q2S188"/>
<comment type="similarity">
    <text evidence="1">Belongs to the peptidase S58 family.</text>
</comment>
<dbReference type="InterPro" id="IPR016117">
    <property type="entry name" value="ArgJ-like_dom_sf"/>
</dbReference>
<sequence length="407" mass="42108">MAACSALAPLLTGMSLRCLVVSLLFCLVPMTAPAQSESVRLRDLGVAPGLFSPGSLNAITDVAGVQVGHRTRMEGDSVRTGVTAVRPHGGDLFREKVPAAVHVGNGFGKAAGFLQVRELGTIETPIVLTNTLDVGTAVDATVAWTLDRPGHEDVGSVNAVVGETNDGYLNDIRGQHVTREDVIGAIESASGGDVAEGSVGAGTGTSALGWKGGIGTSSRVLPEKHGTHTVGALVQANYGGVLRIDGVPVGERLGRYDFRSVVEGEGGEEAPGPDDAGSCMIVLATDAPVSPRNLERMAKRAMLGLARTGSYASNGSGDFVVAFSTQNRRTGAAAPRPDSLLPNDQMSPLFLATVEATEEAVYNALTAATTVTGRDGHTRKALPLARLRTILREAGRIDTTESDAPRP</sequence>
<accession>Q2S188</accession>
<dbReference type="PANTHER" id="PTHR36512:SF3">
    <property type="entry name" value="BLR5678 PROTEIN"/>
    <property type="match status" value="1"/>
</dbReference>
<name>Q2S188_SALRD</name>
<reference evidence="2 3" key="1">
    <citation type="journal article" date="2005" name="Proc. Natl. Acad. Sci. U.S.A.">
        <title>The genome of Salinibacter ruber: convergence and gene exchange among hyperhalophilic bacteria and archaea.</title>
        <authorList>
            <person name="Mongodin E.F."/>
            <person name="Nelson K.E."/>
            <person name="Daugherty S."/>
            <person name="Deboy R.T."/>
            <person name="Wister J."/>
            <person name="Khouri H."/>
            <person name="Weidman J."/>
            <person name="Walsh D.A."/>
            <person name="Papke R.T."/>
            <person name="Sanchez Perez G."/>
            <person name="Sharma A.K."/>
            <person name="Nesbo C.L."/>
            <person name="MacLeod D."/>
            <person name="Bapteste E."/>
            <person name="Doolittle W.F."/>
            <person name="Charlebois R.L."/>
            <person name="Legault B."/>
            <person name="Rodriguez-Valera F."/>
        </authorList>
    </citation>
    <scope>NUCLEOTIDE SEQUENCE [LARGE SCALE GENOMIC DNA]</scope>
    <source>
        <strain evidence="3">DSM 13855 / CECT 5946 / M31</strain>
    </source>
</reference>
<dbReference type="Proteomes" id="UP000008674">
    <property type="component" value="Chromosome"/>
</dbReference>
<dbReference type="Gene3D" id="3.60.70.12">
    <property type="entry name" value="L-amino peptidase D-ALA esterase/amidase"/>
    <property type="match status" value="1"/>
</dbReference>
<dbReference type="KEGG" id="sru:SRU_1933"/>
<evidence type="ECO:0000313" key="2">
    <source>
        <dbReference type="EMBL" id="ABC45531.1"/>
    </source>
</evidence>